<dbReference type="AlphaFoldDB" id="A0A8S1EQF2"/>
<dbReference type="PROSITE" id="PS50011">
    <property type="entry name" value="PROTEIN_KINASE_DOM"/>
    <property type="match status" value="1"/>
</dbReference>
<dbReference type="EMBL" id="CADEPM010000003">
    <property type="protein sequence ID" value="CAB3401740.1"/>
    <property type="molecule type" value="Genomic_DNA"/>
</dbReference>
<keyword evidence="3" id="KW-0808">Transferase</keyword>
<dbReference type="SMART" id="SM00220">
    <property type="entry name" value="S_TKc"/>
    <property type="match status" value="1"/>
</dbReference>
<evidence type="ECO:0000256" key="3">
    <source>
        <dbReference type="ARBA" id="ARBA00022679"/>
    </source>
</evidence>
<evidence type="ECO:0000256" key="8">
    <source>
        <dbReference type="ARBA" id="ARBA00048679"/>
    </source>
</evidence>
<keyword evidence="6" id="KW-0067">ATP-binding</keyword>
<dbReference type="GO" id="GO:0004674">
    <property type="term" value="F:protein serine/threonine kinase activity"/>
    <property type="evidence" value="ECO:0007669"/>
    <property type="project" value="UniProtKB-KW"/>
</dbReference>
<sequence length="1019" mass="112044">MPLGLFGGNSSKSHILNDGSQSARDRKDGKNSSENSFKGQTLKLTNSQVTIEKKLAEGCGFAIVYLVTDRKNRKFALKRQFVFDNQKQLEACIRECKIVNELRGHKNIVEYVDHMVSMNKNGQYDCMLMTVYHKRNVLQLMNDRISNNMFLSPNEILNIFCDMCEAVARLHHSQTPVIHRDLKVENILIDERNRAAPPIFVLCDFGSATTKVLSINSHSASVIQEEIERNTTLCYRAPEMIDIYGGQPIGTKSDMWSLGVMLYRLSYFALPFDESALAIQNGIYSAFPAAPELPAAIRAIIYLLLDVDVNRRLAIYECASLAFEAYGKTNPIENVYNVPKMTLEQAIIELKEGKPRNQRDATTTTPPPAQQASEPPHADAELIKTTDAPPMRFVEPTTTSVNPRLRPKATQIVPTVPNLKIASKPEPSRHSYQNETHLDANESPDGPLSCPLMKPQDLGFTDLNHPCDMRNRAATDSKASFADQQQQHRRNVSDTSQIAKSAFKPYSQTAAAKTSVRSVEDVTQEWNPFLAAPFTAVASGMDDRHFGKVFDELPRKDALTDDDDDDDADSIDSRDPFGAAPFDTIPEVSSARQAMAAAAAAAGISPRPPPRRETPMLLRSVLTRDRAPPVPTHGKDDDSEVDEQRMRARRRYSYENIDGVGDDASSDSRGRTDRDSEDDETDSWHGGDTSHDEDDGGGSSQNTVGSEDGEGGSRPLLEDDGLEDDDDHELLASFHEKMPRMVEAPLFVGTNTTNPFLRDELTPKLETPPNVQASNVWSTPDENPLDRWSDRRDTVFEKPTFEPTRLAAFAPATLPRQVKPLSAVAKPKPEIPSTAPVSIIPSMSTTSFPDAVANHDDGTRGEPAVGTLILVGAPTTTMETKPKSMSPVAFAGKTMGFVEGPKTPKPAKSKKVIKEKHVILSDHTDPETDGSEAEICADKAGVLSGKKKKKSAFGIRSSHPSILPNDLQFATPIAPKKSTKDKKSSSAVKRASTGALNASFVNSSFQCEDADYPSSNHHF</sequence>
<keyword evidence="12" id="KW-1185">Reference proteome</keyword>
<dbReference type="PANTHER" id="PTHR22967">
    <property type="entry name" value="SERINE/THREONINE PROTEIN KINASE"/>
    <property type="match status" value="1"/>
</dbReference>
<feature type="compositionally biased region" description="Polar residues" evidence="9">
    <location>
        <begin position="769"/>
        <end position="781"/>
    </location>
</feature>
<comment type="catalytic activity">
    <reaction evidence="7">
        <text>L-threonyl-[protein] + ATP = O-phospho-L-threonyl-[protein] + ADP + H(+)</text>
        <dbReference type="Rhea" id="RHEA:46608"/>
        <dbReference type="Rhea" id="RHEA-COMP:11060"/>
        <dbReference type="Rhea" id="RHEA-COMP:11605"/>
        <dbReference type="ChEBI" id="CHEBI:15378"/>
        <dbReference type="ChEBI" id="CHEBI:30013"/>
        <dbReference type="ChEBI" id="CHEBI:30616"/>
        <dbReference type="ChEBI" id="CHEBI:61977"/>
        <dbReference type="ChEBI" id="CHEBI:456216"/>
        <dbReference type="EC" id="2.7.11.1"/>
    </reaction>
</comment>
<feature type="region of interest" description="Disordered" evidence="9">
    <location>
        <begin position="760"/>
        <end position="788"/>
    </location>
</feature>
<evidence type="ECO:0000313" key="12">
    <source>
        <dbReference type="Proteomes" id="UP000494206"/>
    </source>
</evidence>
<dbReference type="OrthoDB" id="2018507at2759"/>
<comment type="caution">
    <text evidence="11">The sequence shown here is derived from an EMBL/GenBank/DDBJ whole genome shotgun (WGS) entry which is preliminary data.</text>
</comment>
<dbReference type="InterPro" id="IPR000719">
    <property type="entry name" value="Prot_kinase_dom"/>
</dbReference>
<feature type="region of interest" description="Disordered" evidence="9">
    <location>
        <begin position="556"/>
        <end position="583"/>
    </location>
</feature>
<feature type="domain" description="Protein kinase" evidence="10">
    <location>
        <begin position="49"/>
        <end position="324"/>
    </location>
</feature>
<dbReference type="GO" id="GO:0005524">
    <property type="term" value="F:ATP binding"/>
    <property type="evidence" value="ECO:0007669"/>
    <property type="project" value="UniProtKB-KW"/>
</dbReference>
<feature type="compositionally biased region" description="Acidic residues" evidence="9">
    <location>
        <begin position="560"/>
        <end position="570"/>
    </location>
</feature>
<accession>A0A8S1EQF2</accession>
<dbReference type="EC" id="2.7.11.1" evidence="1"/>
<reference evidence="11 12" key="1">
    <citation type="submission" date="2020-04" db="EMBL/GenBank/DDBJ databases">
        <authorList>
            <person name="Laetsch R D."/>
            <person name="Stevens L."/>
            <person name="Kumar S."/>
            <person name="Blaxter L. M."/>
        </authorList>
    </citation>
    <scope>NUCLEOTIDE SEQUENCE [LARGE SCALE GENOMIC DNA]</scope>
</reference>
<evidence type="ECO:0000256" key="6">
    <source>
        <dbReference type="ARBA" id="ARBA00022840"/>
    </source>
</evidence>
<name>A0A8S1EQF2_9PELO</name>
<dbReference type="GO" id="GO:0035612">
    <property type="term" value="F:AP-2 adaptor complex binding"/>
    <property type="evidence" value="ECO:0007669"/>
    <property type="project" value="TreeGrafter"/>
</dbReference>
<comment type="catalytic activity">
    <reaction evidence="8">
        <text>L-seryl-[protein] + ATP = O-phospho-L-seryl-[protein] + ADP + H(+)</text>
        <dbReference type="Rhea" id="RHEA:17989"/>
        <dbReference type="Rhea" id="RHEA-COMP:9863"/>
        <dbReference type="Rhea" id="RHEA-COMP:11604"/>
        <dbReference type="ChEBI" id="CHEBI:15378"/>
        <dbReference type="ChEBI" id="CHEBI:29999"/>
        <dbReference type="ChEBI" id="CHEBI:30616"/>
        <dbReference type="ChEBI" id="CHEBI:83421"/>
        <dbReference type="ChEBI" id="CHEBI:456216"/>
        <dbReference type="EC" id="2.7.11.1"/>
    </reaction>
</comment>
<evidence type="ECO:0000256" key="9">
    <source>
        <dbReference type="SAM" id="MobiDB-lite"/>
    </source>
</evidence>
<feature type="region of interest" description="Disordered" evidence="9">
    <location>
        <begin position="421"/>
        <end position="445"/>
    </location>
</feature>
<feature type="region of interest" description="Disordered" evidence="9">
    <location>
        <begin position="476"/>
        <end position="498"/>
    </location>
</feature>
<dbReference type="GO" id="GO:0045747">
    <property type="term" value="P:positive regulation of Notch signaling pathway"/>
    <property type="evidence" value="ECO:0007669"/>
    <property type="project" value="TreeGrafter"/>
</dbReference>
<dbReference type="Gene3D" id="1.10.510.10">
    <property type="entry name" value="Transferase(Phosphotransferase) domain 1"/>
    <property type="match status" value="1"/>
</dbReference>
<protein>
    <recommendedName>
        <fullName evidence="1">non-specific serine/threonine protein kinase</fullName>
        <ecNumber evidence="1">2.7.11.1</ecNumber>
    </recommendedName>
</protein>
<evidence type="ECO:0000256" key="4">
    <source>
        <dbReference type="ARBA" id="ARBA00022741"/>
    </source>
</evidence>
<proteinExistence type="predicted"/>
<dbReference type="Proteomes" id="UP000494206">
    <property type="component" value="Unassembled WGS sequence"/>
</dbReference>
<keyword evidence="2" id="KW-0723">Serine/threonine-protein kinase</keyword>
<dbReference type="Pfam" id="PF00069">
    <property type="entry name" value="Pkinase"/>
    <property type="match status" value="1"/>
</dbReference>
<dbReference type="PANTHER" id="PTHR22967:SF57">
    <property type="entry name" value="AUXILIN, ISOFORM A-RELATED"/>
    <property type="match status" value="1"/>
</dbReference>
<evidence type="ECO:0000256" key="5">
    <source>
        <dbReference type="ARBA" id="ARBA00022777"/>
    </source>
</evidence>
<dbReference type="SUPFAM" id="SSF56112">
    <property type="entry name" value="Protein kinase-like (PK-like)"/>
    <property type="match status" value="1"/>
</dbReference>
<feature type="compositionally biased region" description="Acidic residues" evidence="9">
    <location>
        <begin position="718"/>
        <end position="728"/>
    </location>
</feature>
<dbReference type="PROSITE" id="PS00108">
    <property type="entry name" value="PROTEIN_KINASE_ST"/>
    <property type="match status" value="1"/>
</dbReference>
<dbReference type="GO" id="GO:2000369">
    <property type="term" value="P:regulation of clathrin-dependent endocytosis"/>
    <property type="evidence" value="ECO:0007669"/>
    <property type="project" value="TreeGrafter"/>
</dbReference>
<evidence type="ECO:0000256" key="1">
    <source>
        <dbReference type="ARBA" id="ARBA00012513"/>
    </source>
</evidence>
<dbReference type="InterPro" id="IPR011009">
    <property type="entry name" value="Kinase-like_dom_sf"/>
</dbReference>
<feature type="region of interest" description="Disordered" evidence="9">
    <location>
        <begin position="351"/>
        <end position="378"/>
    </location>
</feature>
<keyword evidence="5" id="KW-0418">Kinase</keyword>
<dbReference type="GO" id="GO:0005737">
    <property type="term" value="C:cytoplasm"/>
    <property type="evidence" value="ECO:0007669"/>
    <property type="project" value="TreeGrafter"/>
</dbReference>
<feature type="region of interest" description="Disordered" evidence="9">
    <location>
        <begin position="1"/>
        <end position="39"/>
    </location>
</feature>
<keyword evidence="4" id="KW-0547">Nucleotide-binding</keyword>
<evidence type="ECO:0000259" key="10">
    <source>
        <dbReference type="PROSITE" id="PS50011"/>
    </source>
</evidence>
<feature type="region of interest" description="Disordered" evidence="9">
    <location>
        <begin position="621"/>
        <end position="732"/>
    </location>
</feature>
<evidence type="ECO:0000256" key="2">
    <source>
        <dbReference type="ARBA" id="ARBA00022527"/>
    </source>
</evidence>
<feature type="compositionally biased region" description="Polar residues" evidence="9">
    <location>
        <begin position="8"/>
        <end position="22"/>
    </location>
</feature>
<organism evidence="11 12">
    <name type="scientific">Caenorhabditis bovis</name>
    <dbReference type="NCBI Taxonomy" id="2654633"/>
    <lineage>
        <taxon>Eukaryota</taxon>
        <taxon>Metazoa</taxon>
        <taxon>Ecdysozoa</taxon>
        <taxon>Nematoda</taxon>
        <taxon>Chromadorea</taxon>
        <taxon>Rhabditida</taxon>
        <taxon>Rhabditina</taxon>
        <taxon>Rhabditomorpha</taxon>
        <taxon>Rhabditoidea</taxon>
        <taxon>Rhabditidae</taxon>
        <taxon>Peloderinae</taxon>
        <taxon>Caenorhabditis</taxon>
    </lineage>
</organism>
<evidence type="ECO:0000256" key="7">
    <source>
        <dbReference type="ARBA" id="ARBA00047899"/>
    </source>
</evidence>
<gene>
    <name evidence="11" type="ORF">CBOVIS_LOCUS4444</name>
</gene>
<evidence type="ECO:0000313" key="11">
    <source>
        <dbReference type="EMBL" id="CAB3401740.1"/>
    </source>
</evidence>
<feature type="region of interest" description="Disordered" evidence="9">
    <location>
        <begin position="955"/>
        <end position="992"/>
    </location>
</feature>
<dbReference type="InterPro" id="IPR008271">
    <property type="entry name" value="Ser/Thr_kinase_AS"/>
</dbReference>